<feature type="region of interest" description="Disordered" evidence="1">
    <location>
        <begin position="765"/>
        <end position="786"/>
    </location>
</feature>
<sequence>MKVLVVDGFDSTPSGRRNFKDFFDGVKYAFESETNHWETHTANGSTQYDVEKLSSLHKYVYAYERNEFTDPSAINLFDKIDCIFLDVDRRLLPWGQKSRTLLLLIKTAFFTNKAVFAAGAGLQFVTFVMSTGGKRLRVLNGEAGTDIKMMKKFRVPNVVGTDDVFLDSASGDFFEIKEGTGKSGYVWSPAGSIGSHVHDTTANLVSQKYAVKPPSPRKKIFAAPPHKTVPKYKNRAIMIGETKVHILKSNLRHKAFANFGDNWKDFIAYCDNTWNLDTDTNGRNKHRYKVIAESSQGPQFIEYNNVWGVQFHIRKKFPMSYEIMRNFARHVYEKQSREGKVGISCDFLRNGDPNLKPKRGLVRPFSAPVKRQDVFRTSEDQVPGSKQSSRQSSNSSVGVGVRGKTATANATAAGPQTARSRSSKSTQNEVFDPIMIAQEGYATPRVVTAKDAMTPRSGVKISAHQDDVETVQGGMSDVVMSSGRTTARTSGSEFSKKLLQLGGKVGVDMTFAKTFNEAAREEARLQRERQGYGSGDESTKGDDQYFDDVYEGDYSESGVGVDSWGPGEAQVNNENNPPNNNALDLSNLHGAIAWGENIKVDEEPVRLNSSQNPRPRTAQDERNQSRKEGKVKTVKTPRQAGYNNYNKYVKMQKKDNGSDWYLYNDGTPYVSKSERELKEDNHHRKRGGLKGESHEDFVNYCGKRSTMSLPDKHGVAAHGKYYGKVECSSQIEEVEGRYHHKDKFVGKGKQASGWTYTGDRQKPYWAERKGRRLPGYSQGNGQVGWD</sequence>
<reference evidence="3" key="1">
    <citation type="journal article" date="2023" name="Commun. Biol.">
        <title>Genome analysis of Parmales, the sister group of diatoms, reveals the evolutionary specialization of diatoms from phago-mixotrophs to photoautotrophs.</title>
        <authorList>
            <person name="Ban H."/>
            <person name="Sato S."/>
            <person name="Yoshikawa S."/>
            <person name="Yamada K."/>
            <person name="Nakamura Y."/>
            <person name="Ichinomiya M."/>
            <person name="Sato N."/>
            <person name="Blanc-Mathieu R."/>
            <person name="Endo H."/>
            <person name="Kuwata A."/>
            <person name="Ogata H."/>
        </authorList>
    </citation>
    <scope>NUCLEOTIDE SEQUENCE [LARGE SCALE GENOMIC DNA]</scope>
</reference>
<organism evidence="2 3">
    <name type="scientific">Triparma laevis f. inornata</name>
    <dbReference type="NCBI Taxonomy" id="1714386"/>
    <lineage>
        <taxon>Eukaryota</taxon>
        <taxon>Sar</taxon>
        <taxon>Stramenopiles</taxon>
        <taxon>Ochrophyta</taxon>
        <taxon>Bolidophyceae</taxon>
        <taxon>Parmales</taxon>
        <taxon>Triparmaceae</taxon>
        <taxon>Triparma</taxon>
    </lineage>
</organism>
<feature type="compositionally biased region" description="Polar residues" evidence="1">
    <location>
        <begin position="419"/>
        <end position="428"/>
    </location>
</feature>
<feature type="compositionally biased region" description="Basic and acidic residues" evidence="1">
    <location>
        <begin position="370"/>
        <end position="379"/>
    </location>
</feature>
<dbReference type="AlphaFoldDB" id="A0A9W7BQD5"/>
<evidence type="ECO:0000313" key="2">
    <source>
        <dbReference type="EMBL" id="GMH90430.1"/>
    </source>
</evidence>
<dbReference type="Proteomes" id="UP001162640">
    <property type="component" value="Unassembled WGS sequence"/>
</dbReference>
<comment type="caution">
    <text evidence="2">The sequence shown here is derived from an EMBL/GenBank/DDBJ whole genome shotgun (WGS) entry which is preliminary data.</text>
</comment>
<dbReference type="EMBL" id="BLQM01000449">
    <property type="protein sequence ID" value="GMH90430.1"/>
    <property type="molecule type" value="Genomic_DNA"/>
</dbReference>
<accession>A0A9W7BQD5</accession>
<feature type="region of interest" description="Disordered" evidence="1">
    <location>
        <begin position="522"/>
        <end position="543"/>
    </location>
</feature>
<protein>
    <submittedName>
        <fullName evidence="2">Uncharacterized protein</fullName>
    </submittedName>
</protein>
<gene>
    <name evidence="2" type="ORF">TL16_g11766</name>
</gene>
<proteinExistence type="predicted"/>
<feature type="compositionally biased region" description="Low complexity" evidence="1">
    <location>
        <begin position="384"/>
        <end position="418"/>
    </location>
</feature>
<evidence type="ECO:0000256" key="1">
    <source>
        <dbReference type="SAM" id="MobiDB-lite"/>
    </source>
</evidence>
<feature type="compositionally biased region" description="Basic and acidic residues" evidence="1">
    <location>
        <begin position="617"/>
        <end position="631"/>
    </location>
</feature>
<feature type="region of interest" description="Disordered" evidence="1">
    <location>
        <begin position="357"/>
        <end position="428"/>
    </location>
</feature>
<evidence type="ECO:0000313" key="3">
    <source>
        <dbReference type="Proteomes" id="UP001162640"/>
    </source>
</evidence>
<name>A0A9W7BQD5_9STRA</name>
<feature type="region of interest" description="Disordered" evidence="1">
    <location>
        <begin position="603"/>
        <end position="634"/>
    </location>
</feature>